<accession>A0A8K0UD31</accession>
<reference evidence="2" key="1">
    <citation type="journal article" date="2021" name="New Phytol.">
        <title>Evolutionary innovations through gain and loss of genes in the ectomycorrhizal Boletales.</title>
        <authorList>
            <person name="Wu G."/>
            <person name="Miyauchi S."/>
            <person name="Morin E."/>
            <person name="Kuo A."/>
            <person name="Drula E."/>
            <person name="Varga T."/>
            <person name="Kohler A."/>
            <person name="Feng B."/>
            <person name="Cao Y."/>
            <person name="Lipzen A."/>
            <person name="Daum C."/>
            <person name="Hundley H."/>
            <person name="Pangilinan J."/>
            <person name="Johnson J."/>
            <person name="Barry K."/>
            <person name="LaButti K."/>
            <person name="Ng V."/>
            <person name="Ahrendt S."/>
            <person name="Min B."/>
            <person name="Choi I.G."/>
            <person name="Park H."/>
            <person name="Plett J.M."/>
            <person name="Magnuson J."/>
            <person name="Spatafora J.W."/>
            <person name="Nagy L.G."/>
            <person name="Henrissat B."/>
            <person name="Grigoriev I.V."/>
            <person name="Yang Z.L."/>
            <person name="Xu J."/>
            <person name="Martin F.M."/>
        </authorList>
    </citation>
    <scope>NUCLEOTIDE SEQUENCE</scope>
    <source>
        <strain evidence="2">KKN 215</strain>
    </source>
</reference>
<keyword evidence="1" id="KW-0472">Membrane</keyword>
<keyword evidence="1" id="KW-1133">Transmembrane helix</keyword>
<evidence type="ECO:0000313" key="2">
    <source>
        <dbReference type="EMBL" id="KAH8068599.1"/>
    </source>
</evidence>
<dbReference type="Proteomes" id="UP000813824">
    <property type="component" value="Unassembled WGS sequence"/>
</dbReference>
<evidence type="ECO:0000256" key="1">
    <source>
        <dbReference type="SAM" id="Phobius"/>
    </source>
</evidence>
<evidence type="ECO:0000313" key="3">
    <source>
        <dbReference type="Proteomes" id="UP000813824"/>
    </source>
</evidence>
<keyword evidence="1" id="KW-0812">Transmembrane</keyword>
<feature type="transmembrane region" description="Helical" evidence="1">
    <location>
        <begin position="30"/>
        <end position="48"/>
    </location>
</feature>
<gene>
    <name evidence="2" type="ORF">BXZ70DRAFT_1013397</name>
</gene>
<organism evidence="2 3">
    <name type="scientific">Cristinia sonorae</name>
    <dbReference type="NCBI Taxonomy" id="1940300"/>
    <lineage>
        <taxon>Eukaryota</taxon>
        <taxon>Fungi</taxon>
        <taxon>Dikarya</taxon>
        <taxon>Basidiomycota</taxon>
        <taxon>Agaricomycotina</taxon>
        <taxon>Agaricomycetes</taxon>
        <taxon>Agaricomycetidae</taxon>
        <taxon>Agaricales</taxon>
        <taxon>Pleurotineae</taxon>
        <taxon>Stephanosporaceae</taxon>
        <taxon>Cristinia</taxon>
    </lineage>
</organism>
<sequence length="49" mass="5392">MSDLLSVSSKFLGCLWELRAVVGAKAYDCYLAGMMGYGPAGALYLYWFC</sequence>
<proteinExistence type="predicted"/>
<dbReference type="EMBL" id="JAEVFJ010000100">
    <property type="protein sequence ID" value="KAH8068599.1"/>
    <property type="molecule type" value="Genomic_DNA"/>
</dbReference>
<keyword evidence="3" id="KW-1185">Reference proteome</keyword>
<protein>
    <submittedName>
        <fullName evidence="2">Uncharacterized protein</fullName>
    </submittedName>
</protein>
<name>A0A8K0UD31_9AGAR</name>
<dbReference type="AlphaFoldDB" id="A0A8K0UD31"/>
<comment type="caution">
    <text evidence="2">The sequence shown here is derived from an EMBL/GenBank/DDBJ whole genome shotgun (WGS) entry which is preliminary data.</text>
</comment>